<name>A0A4S8QN85_9HELO</name>
<evidence type="ECO:0000256" key="1">
    <source>
        <dbReference type="SAM" id="SignalP"/>
    </source>
</evidence>
<proteinExistence type="predicted"/>
<evidence type="ECO:0008006" key="4">
    <source>
        <dbReference type="Google" id="ProtNLM"/>
    </source>
</evidence>
<comment type="caution">
    <text evidence="2">The sequence shown here is derived from an EMBL/GenBank/DDBJ whole genome shotgun (WGS) entry which is preliminary data.</text>
</comment>
<reference evidence="2 3" key="1">
    <citation type="submission" date="2017-12" db="EMBL/GenBank/DDBJ databases">
        <title>Comparative genomics of Botrytis spp.</title>
        <authorList>
            <person name="Valero-Jimenez C.A."/>
            <person name="Tapia P."/>
            <person name="Veloso J."/>
            <person name="Silva-Moreno E."/>
            <person name="Staats M."/>
            <person name="Valdes J.H."/>
            <person name="Van Kan J.A.L."/>
        </authorList>
    </citation>
    <scope>NUCLEOTIDE SEQUENCE [LARGE SCALE GENOMIC DNA]</scope>
    <source>
        <strain evidence="2 3">MUCL435</strain>
    </source>
</reference>
<dbReference type="Proteomes" id="UP000308671">
    <property type="component" value="Unassembled WGS sequence"/>
</dbReference>
<sequence>MRFSILAITPLIASVLALPAATTVDSLSKSRPTPSPPKLPVCGPTPRPCSCPAGTYYQVSTSIAIIPASVSDLKSIIGDFLVTSWFGTTPESVTGTGFVTGAKRNLLGGIPGAGVYPITEELTQWKPYPNNAGFFQKFQMADAPFYFNMTTGAPGILGGTWDIMDVHAIGSSSSSWLWNIYACFSVDFDFQEFHESAMKNVSAILTSQGKSHGNLIGPFSY</sequence>
<keyword evidence="1" id="KW-0732">Signal</keyword>
<dbReference type="OrthoDB" id="3450745at2759"/>
<dbReference type="AlphaFoldDB" id="A0A4S8QN85"/>
<keyword evidence="3" id="KW-1185">Reference proteome</keyword>
<gene>
    <name evidence="2" type="ORF">BGAL_0396g00110</name>
</gene>
<protein>
    <recommendedName>
        <fullName evidence="4">Carboxylic ester hydrolase</fullName>
    </recommendedName>
</protein>
<evidence type="ECO:0000313" key="2">
    <source>
        <dbReference type="EMBL" id="THV46318.1"/>
    </source>
</evidence>
<evidence type="ECO:0000313" key="3">
    <source>
        <dbReference type="Proteomes" id="UP000308671"/>
    </source>
</evidence>
<dbReference type="EMBL" id="PQXL01000396">
    <property type="protein sequence ID" value="THV46318.1"/>
    <property type="molecule type" value="Genomic_DNA"/>
</dbReference>
<feature type="signal peptide" evidence="1">
    <location>
        <begin position="1"/>
        <end position="17"/>
    </location>
</feature>
<organism evidence="2 3">
    <name type="scientific">Botrytis galanthina</name>
    <dbReference type="NCBI Taxonomy" id="278940"/>
    <lineage>
        <taxon>Eukaryota</taxon>
        <taxon>Fungi</taxon>
        <taxon>Dikarya</taxon>
        <taxon>Ascomycota</taxon>
        <taxon>Pezizomycotina</taxon>
        <taxon>Leotiomycetes</taxon>
        <taxon>Helotiales</taxon>
        <taxon>Sclerotiniaceae</taxon>
        <taxon>Botrytis</taxon>
    </lineage>
</organism>
<accession>A0A4S8QN85</accession>
<feature type="chain" id="PRO_5020365967" description="Carboxylic ester hydrolase" evidence="1">
    <location>
        <begin position="18"/>
        <end position="221"/>
    </location>
</feature>